<accession>A0A510JBB8</accession>
<name>A0A510JBB8_9FUSO</name>
<dbReference type="KEGG" id="lgo:JCM16774_0336"/>
<dbReference type="GO" id="GO:0008170">
    <property type="term" value="F:N-methyltransferase activity"/>
    <property type="evidence" value="ECO:0007669"/>
    <property type="project" value="InterPro"/>
</dbReference>
<reference evidence="2 3" key="1">
    <citation type="submission" date="2019-07" db="EMBL/GenBank/DDBJ databases">
        <title>Complete Genome Sequence of Leptotrichia goodfellowii Strain JCM 16774.</title>
        <authorList>
            <person name="Watanabe S."/>
            <person name="Cui L."/>
        </authorList>
    </citation>
    <scope>NUCLEOTIDE SEQUENCE [LARGE SCALE GENOMIC DNA]</scope>
    <source>
        <strain evidence="2 3">JCM16774</strain>
    </source>
</reference>
<sequence length="304" mass="35557">MSFKEHNNRIKAKNFAEYITGEELRKYVASKVKKYVGENPTIFDGALGSGQLEQYCNPEKIYGVEIQAESCEAAKENYSEIDIENKSFFNFTRDNFVADCVIMNPPFSIKFKDLSEEEQENIRNEFSWKKSGVVDDIFVLKSLKYTKKYGFYILFPGVGYRSSEKKFREIIGNSLQELNMIENAFEDTGISVLFIVIDKEKTDNKVTKELYDCKTKSLLKIEETDLEEDFRWQPTQLEKETEEINIEELKDDLKRSFLGHIENSLDLELFLFRTLGEGEFLSYLAAIKEIVRKYERKYLIGDEE</sequence>
<organism evidence="2 3">
    <name type="scientific">Pseudoleptotrichia goodfellowii</name>
    <dbReference type="NCBI Taxonomy" id="157692"/>
    <lineage>
        <taxon>Bacteria</taxon>
        <taxon>Fusobacteriati</taxon>
        <taxon>Fusobacteriota</taxon>
        <taxon>Fusobacteriia</taxon>
        <taxon>Fusobacteriales</taxon>
        <taxon>Leptotrichiaceae</taxon>
        <taxon>Pseudoleptotrichia</taxon>
    </lineage>
</organism>
<dbReference type="InterPro" id="IPR003356">
    <property type="entry name" value="DNA_methylase_A-5"/>
</dbReference>
<protein>
    <recommendedName>
        <fullName evidence="1">DNA methylase adenine-specific domain-containing protein</fullName>
    </recommendedName>
</protein>
<dbReference type="AlphaFoldDB" id="A0A510JBB8"/>
<dbReference type="InterPro" id="IPR029063">
    <property type="entry name" value="SAM-dependent_MTases_sf"/>
</dbReference>
<dbReference type="SUPFAM" id="SSF53335">
    <property type="entry name" value="S-adenosyl-L-methionine-dependent methyltransferases"/>
    <property type="match status" value="1"/>
</dbReference>
<dbReference type="STRING" id="714315.GCA_000516535_00349"/>
<evidence type="ECO:0000313" key="3">
    <source>
        <dbReference type="Proteomes" id="UP000321606"/>
    </source>
</evidence>
<evidence type="ECO:0000313" key="2">
    <source>
        <dbReference type="EMBL" id="BBM35423.1"/>
    </source>
</evidence>
<dbReference type="Gene3D" id="3.40.50.150">
    <property type="entry name" value="Vaccinia Virus protein VP39"/>
    <property type="match status" value="1"/>
</dbReference>
<gene>
    <name evidence="2" type="ORF">JCM16774_0336</name>
</gene>
<dbReference type="OrthoDB" id="3034603at2"/>
<dbReference type="EMBL" id="AP019822">
    <property type="protein sequence ID" value="BBM35423.1"/>
    <property type="molecule type" value="Genomic_DNA"/>
</dbReference>
<dbReference type="Proteomes" id="UP000321606">
    <property type="component" value="Chromosome"/>
</dbReference>
<proteinExistence type="predicted"/>
<dbReference type="GO" id="GO:0003677">
    <property type="term" value="F:DNA binding"/>
    <property type="evidence" value="ECO:0007669"/>
    <property type="project" value="InterPro"/>
</dbReference>
<dbReference type="RefSeq" id="WP_051411719.1">
    <property type="nucleotide sequence ID" value="NZ_AP019822.1"/>
</dbReference>
<dbReference type="Pfam" id="PF02384">
    <property type="entry name" value="N6_Mtase"/>
    <property type="match status" value="1"/>
</dbReference>
<feature type="domain" description="DNA methylase adenine-specific" evidence="1">
    <location>
        <begin position="8"/>
        <end position="220"/>
    </location>
</feature>
<evidence type="ECO:0000259" key="1">
    <source>
        <dbReference type="Pfam" id="PF02384"/>
    </source>
</evidence>